<evidence type="ECO:0000256" key="6">
    <source>
        <dbReference type="ARBA" id="ARBA00018569"/>
    </source>
</evidence>
<comment type="caution">
    <text evidence="12">The sequence shown here is derived from an EMBL/GenBank/DDBJ whole genome shotgun (WGS) entry which is preliminary data.</text>
</comment>
<dbReference type="PANTHER" id="PTHR43725:SF53">
    <property type="entry name" value="UDP-ARABINOSE 4-EPIMERASE 1"/>
    <property type="match status" value="1"/>
</dbReference>
<accession>A0ABT5DTG1</accession>
<keyword evidence="7 10" id="KW-0520">NAD</keyword>
<dbReference type="InterPro" id="IPR036291">
    <property type="entry name" value="NAD(P)-bd_dom_sf"/>
</dbReference>
<reference evidence="12 13" key="1">
    <citation type="submission" date="2022-11" db="EMBL/GenBank/DDBJ databases">
        <title>Minimal conservation of predation-associated metabolite biosynthetic gene clusters underscores biosynthetic potential of Myxococcota including descriptions for ten novel species: Archangium lansinium sp. nov., Myxococcus landrumus sp. nov., Nannocystis bai.</title>
        <authorList>
            <person name="Ahearne A."/>
            <person name="Stevens C."/>
            <person name="Dowd S."/>
        </authorList>
    </citation>
    <scope>NUCLEOTIDE SEQUENCE [LARGE SCALE GENOMIC DNA]</scope>
    <source>
        <strain evidence="12 13">BB15-2</strain>
    </source>
</reference>
<evidence type="ECO:0000313" key="12">
    <source>
        <dbReference type="EMBL" id="MDC0715697.1"/>
    </source>
</evidence>
<dbReference type="SUPFAM" id="SSF51735">
    <property type="entry name" value="NAD(P)-binding Rossmann-fold domains"/>
    <property type="match status" value="1"/>
</dbReference>
<evidence type="ECO:0000256" key="10">
    <source>
        <dbReference type="RuleBase" id="RU366046"/>
    </source>
</evidence>
<dbReference type="PANTHER" id="PTHR43725">
    <property type="entry name" value="UDP-GLUCOSE 4-EPIMERASE"/>
    <property type="match status" value="1"/>
</dbReference>
<evidence type="ECO:0000313" key="13">
    <source>
        <dbReference type="Proteomes" id="UP001221686"/>
    </source>
</evidence>
<dbReference type="NCBIfam" id="TIGR01179">
    <property type="entry name" value="galE"/>
    <property type="match status" value="1"/>
</dbReference>
<dbReference type="Gene3D" id="3.90.25.10">
    <property type="entry name" value="UDP-galactose 4-epimerase, domain 1"/>
    <property type="match status" value="1"/>
</dbReference>
<sequence length="327" mass="35020">MHILVTGGAGYIGSVVVEELLAAGHAVTVIDNLSKGHADAVPPEVELIRADLREPTRLRQILREARIEAVVHMAADSLVGESVQRPEKYYNNNMVAGLGLLDAMVEVGVLRLVFSSTAAVYGEPERQPIEETAATRPTNPYGETKLALERALAWYGGAHGLRSASLRYFNAAGASARCGEVHDPETHLIPLVLQVAAGRSPHVTVFGDDYPTPDGTCVRDYVHVVDLARAHVLALDGLERGSCTYNLGCGGAGYSVREVLDVAREVTGAAIPVRVGARRAGDPAVLVASSTRIEKELGWHPRPGALAKIIDSAWSWMRAHPHGYAHN</sequence>
<keyword evidence="13" id="KW-1185">Reference proteome</keyword>
<evidence type="ECO:0000256" key="7">
    <source>
        <dbReference type="ARBA" id="ARBA00023027"/>
    </source>
</evidence>
<proteinExistence type="inferred from homology"/>
<dbReference type="GO" id="GO:0003978">
    <property type="term" value="F:UDP-glucose 4-epimerase activity"/>
    <property type="evidence" value="ECO:0007669"/>
    <property type="project" value="UniProtKB-EC"/>
</dbReference>
<evidence type="ECO:0000256" key="9">
    <source>
        <dbReference type="ARBA" id="ARBA00023277"/>
    </source>
</evidence>
<dbReference type="Proteomes" id="UP001221686">
    <property type="component" value="Unassembled WGS sequence"/>
</dbReference>
<dbReference type="Gene3D" id="3.40.50.720">
    <property type="entry name" value="NAD(P)-binding Rossmann-like Domain"/>
    <property type="match status" value="1"/>
</dbReference>
<evidence type="ECO:0000256" key="5">
    <source>
        <dbReference type="ARBA" id="ARBA00013189"/>
    </source>
</evidence>
<feature type="domain" description="NAD-dependent epimerase/dehydratase" evidence="11">
    <location>
        <begin position="3"/>
        <end position="248"/>
    </location>
</feature>
<name>A0ABT5DTG1_9BACT</name>
<dbReference type="EMBL" id="JAQNDL010000001">
    <property type="protein sequence ID" value="MDC0715697.1"/>
    <property type="molecule type" value="Genomic_DNA"/>
</dbReference>
<organism evidence="12 13">
    <name type="scientific">Nannocystis bainbridge</name>
    <dbReference type="NCBI Taxonomy" id="2995303"/>
    <lineage>
        <taxon>Bacteria</taxon>
        <taxon>Pseudomonadati</taxon>
        <taxon>Myxococcota</taxon>
        <taxon>Polyangia</taxon>
        <taxon>Nannocystales</taxon>
        <taxon>Nannocystaceae</taxon>
        <taxon>Nannocystis</taxon>
    </lineage>
</organism>
<comment type="subunit">
    <text evidence="10">Homodimer.</text>
</comment>
<dbReference type="InterPro" id="IPR005886">
    <property type="entry name" value="UDP_G4E"/>
</dbReference>
<dbReference type="EC" id="5.1.3.2" evidence="5 10"/>
<comment type="catalytic activity">
    <reaction evidence="1 10">
        <text>UDP-alpha-D-glucose = UDP-alpha-D-galactose</text>
        <dbReference type="Rhea" id="RHEA:22168"/>
        <dbReference type="ChEBI" id="CHEBI:58885"/>
        <dbReference type="ChEBI" id="CHEBI:66914"/>
        <dbReference type="EC" id="5.1.3.2"/>
    </reaction>
</comment>
<dbReference type="RefSeq" id="WP_272084122.1">
    <property type="nucleotide sequence ID" value="NZ_JAQNDL010000001.1"/>
</dbReference>
<evidence type="ECO:0000259" key="11">
    <source>
        <dbReference type="Pfam" id="PF01370"/>
    </source>
</evidence>
<evidence type="ECO:0000256" key="4">
    <source>
        <dbReference type="ARBA" id="ARBA00007637"/>
    </source>
</evidence>
<evidence type="ECO:0000256" key="2">
    <source>
        <dbReference type="ARBA" id="ARBA00001911"/>
    </source>
</evidence>
<protein>
    <recommendedName>
        <fullName evidence="6 10">UDP-glucose 4-epimerase</fullName>
        <ecNumber evidence="5 10">5.1.3.2</ecNumber>
    </recommendedName>
</protein>
<comment type="cofactor">
    <cofactor evidence="2 10">
        <name>NAD(+)</name>
        <dbReference type="ChEBI" id="CHEBI:57540"/>
    </cofactor>
</comment>
<dbReference type="InterPro" id="IPR001509">
    <property type="entry name" value="Epimerase_deHydtase"/>
</dbReference>
<keyword evidence="8 10" id="KW-0413">Isomerase</keyword>
<comment type="pathway">
    <text evidence="3 10">Carbohydrate metabolism; galactose metabolism.</text>
</comment>
<evidence type="ECO:0000256" key="3">
    <source>
        <dbReference type="ARBA" id="ARBA00004947"/>
    </source>
</evidence>
<keyword evidence="9 10" id="KW-0119">Carbohydrate metabolism</keyword>
<dbReference type="Pfam" id="PF01370">
    <property type="entry name" value="Epimerase"/>
    <property type="match status" value="1"/>
</dbReference>
<comment type="similarity">
    <text evidence="4 10">Belongs to the NAD(P)-dependent epimerase/dehydratase family.</text>
</comment>
<dbReference type="CDD" id="cd05247">
    <property type="entry name" value="UDP_G4E_1_SDR_e"/>
    <property type="match status" value="1"/>
</dbReference>
<evidence type="ECO:0000256" key="1">
    <source>
        <dbReference type="ARBA" id="ARBA00000083"/>
    </source>
</evidence>
<evidence type="ECO:0000256" key="8">
    <source>
        <dbReference type="ARBA" id="ARBA00023235"/>
    </source>
</evidence>
<gene>
    <name evidence="12" type="primary">galE</name>
    <name evidence="12" type="ORF">POL25_02265</name>
</gene>